<dbReference type="CDD" id="cd02238">
    <property type="entry name" value="cupin_KdgF"/>
    <property type="match status" value="1"/>
</dbReference>
<dbReference type="Proteomes" id="UP000254720">
    <property type="component" value="Unassembled WGS sequence"/>
</dbReference>
<organism evidence="2 3">
    <name type="scientific">Aquicella lusitana</name>
    <dbReference type="NCBI Taxonomy" id="254246"/>
    <lineage>
        <taxon>Bacteria</taxon>
        <taxon>Pseudomonadati</taxon>
        <taxon>Pseudomonadota</taxon>
        <taxon>Gammaproteobacteria</taxon>
        <taxon>Legionellales</taxon>
        <taxon>Coxiellaceae</taxon>
        <taxon>Aquicella</taxon>
    </lineage>
</organism>
<evidence type="ECO:0000259" key="1">
    <source>
        <dbReference type="Pfam" id="PF07883"/>
    </source>
</evidence>
<dbReference type="InterPro" id="IPR013096">
    <property type="entry name" value="Cupin_2"/>
</dbReference>
<feature type="domain" description="Cupin type-2" evidence="1">
    <location>
        <begin position="59"/>
        <end position="118"/>
    </location>
</feature>
<keyword evidence="3" id="KW-1185">Reference proteome</keyword>
<dbReference type="RefSeq" id="WP_170131898.1">
    <property type="nucleotide sequence ID" value="NZ_LR699116.1"/>
</dbReference>
<dbReference type="InterPro" id="IPR014710">
    <property type="entry name" value="RmlC-like_jellyroll"/>
</dbReference>
<keyword evidence="2" id="KW-0223">Dioxygenase</keyword>
<dbReference type="SUPFAM" id="SSF51182">
    <property type="entry name" value="RmlC-like cupins"/>
    <property type="match status" value="1"/>
</dbReference>
<evidence type="ECO:0000313" key="3">
    <source>
        <dbReference type="Proteomes" id="UP000254720"/>
    </source>
</evidence>
<dbReference type="AlphaFoldDB" id="A0A370G1I4"/>
<protein>
    <submittedName>
        <fullName evidence="2">Quercetin dioxygenase-like cupin family protein</fullName>
    </submittedName>
</protein>
<reference evidence="2 3" key="1">
    <citation type="submission" date="2018-07" db="EMBL/GenBank/DDBJ databases">
        <title>Genomic Encyclopedia of Type Strains, Phase IV (KMG-IV): sequencing the most valuable type-strain genomes for metagenomic binning, comparative biology and taxonomic classification.</title>
        <authorList>
            <person name="Goeker M."/>
        </authorList>
    </citation>
    <scope>NUCLEOTIDE SEQUENCE [LARGE SCALE GENOMIC DNA]</scope>
    <source>
        <strain evidence="2 3">DSM 16500</strain>
    </source>
</reference>
<dbReference type="Gene3D" id="2.60.120.10">
    <property type="entry name" value="Jelly Rolls"/>
    <property type="match status" value="1"/>
</dbReference>
<dbReference type="GO" id="GO:0051213">
    <property type="term" value="F:dioxygenase activity"/>
    <property type="evidence" value="ECO:0007669"/>
    <property type="project" value="UniProtKB-KW"/>
</dbReference>
<evidence type="ECO:0000313" key="2">
    <source>
        <dbReference type="EMBL" id="RDI36484.1"/>
    </source>
</evidence>
<sequence>MKTKSKGQKSKTSGIVPHIFEHYKASPIFYNFENMSIETVNDKISRQYIYSGQSMLVKWIFKKGAEVPLHHHVNEQITWITKGSVKVFSQGKEFIIKSGEIIIFPPHVPHEFFALEDTIDIDFFTPVREDWINESASYLKKKSK</sequence>
<comment type="caution">
    <text evidence="2">The sequence shown here is derived from an EMBL/GenBank/DDBJ whole genome shotgun (WGS) entry which is preliminary data.</text>
</comment>
<dbReference type="PANTHER" id="PTHR40112:SF1">
    <property type="entry name" value="H2HPP ISOMERASE"/>
    <property type="match status" value="1"/>
</dbReference>
<name>A0A370G1I4_9COXI</name>
<keyword evidence="2" id="KW-0560">Oxidoreductase</keyword>
<gene>
    <name evidence="2" type="ORF">C8D86_1542</name>
</gene>
<dbReference type="PANTHER" id="PTHR40112">
    <property type="entry name" value="H2HPP ISOMERASE"/>
    <property type="match status" value="1"/>
</dbReference>
<proteinExistence type="predicted"/>
<dbReference type="Pfam" id="PF07883">
    <property type="entry name" value="Cupin_2"/>
    <property type="match status" value="1"/>
</dbReference>
<dbReference type="InterPro" id="IPR052535">
    <property type="entry name" value="Bacilysin_H2HPP_isomerase"/>
</dbReference>
<dbReference type="InterPro" id="IPR011051">
    <property type="entry name" value="RmlC_Cupin_sf"/>
</dbReference>
<dbReference type="EMBL" id="QQAX01000054">
    <property type="protein sequence ID" value="RDI36484.1"/>
    <property type="molecule type" value="Genomic_DNA"/>
</dbReference>
<accession>A0A370G1I4</accession>